<feature type="compositionally biased region" description="Polar residues" evidence="6">
    <location>
        <begin position="230"/>
        <end position="254"/>
    </location>
</feature>
<dbReference type="VEuPathDB" id="AmoebaDB:NF0042430"/>
<feature type="region of interest" description="Disordered" evidence="6">
    <location>
        <begin position="159"/>
        <end position="194"/>
    </location>
</feature>
<evidence type="ECO:0000313" key="10">
    <source>
        <dbReference type="Proteomes" id="UP000444721"/>
    </source>
</evidence>
<evidence type="ECO:0000256" key="1">
    <source>
        <dbReference type="ARBA" id="ARBA00004123"/>
    </source>
</evidence>
<feature type="domain" description="RNA polymerase Rpb7-like N-terminal" evidence="7">
    <location>
        <begin position="8"/>
        <end position="62"/>
    </location>
</feature>
<dbReference type="PANTHER" id="PTHR12709">
    <property type="entry name" value="DNA-DIRECTED RNA POLYMERASE II, III"/>
    <property type="match status" value="1"/>
</dbReference>
<proteinExistence type="inferred from homology"/>
<dbReference type="OrthoDB" id="10256606at2759"/>
<dbReference type="PANTHER" id="PTHR12709:SF1">
    <property type="entry name" value="DNA-DIRECTED RNA POLYMERASE III SUBUNIT RPC8"/>
    <property type="match status" value="1"/>
</dbReference>
<dbReference type="InterPro" id="IPR012340">
    <property type="entry name" value="NA-bd_OB-fold"/>
</dbReference>
<dbReference type="EMBL" id="VFQX01000074">
    <property type="protein sequence ID" value="KAF0971711.1"/>
    <property type="molecule type" value="Genomic_DNA"/>
</dbReference>
<dbReference type="InterPro" id="IPR013238">
    <property type="entry name" value="RNA_pol_III_Rbc25"/>
</dbReference>
<dbReference type="CDD" id="cd04330">
    <property type="entry name" value="RNAP_III_Rpc25_N"/>
    <property type="match status" value="1"/>
</dbReference>
<evidence type="ECO:0000256" key="2">
    <source>
        <dbReference type="ARBA" id="ARBA00009307"/>
    </source>
</evidence>
<dbReference type="Pfam" id="PF03876">
    <property type="entry name" value="SHS2_Rpb7-N"/>
    <property type="match status" value="1"/>
</dbReference>
<feature type="domain" description="RNA polymerase III subunit Rpc25" evidence="8">
    <location>
        <begin position="84"/>
        <end position="211"/>
    </location>
</feature>
<evidence type="ECO:0000256" key="5">
    <source>
        <dbReference type="ARBA" id="ARBA00023242"/>
    </source>
</evidence>
<dbReference type="RefSeq" id="XP_044556427.1">
    <property type="nucleotide sequence ID" value="XM_044713946.1"/>
</dbReference>
<dbReference type="Gene3D" id="3.30.1490.120">
    <property type="entry name" value="RNA polymerase Rpb7-like, N-terminal domain"/>
    <property type="match status" value="1"/>
</dbReference>
<dbReference type="Pfam" id="PF08292">
    <property type="entry name" value="RNA_pol_Rbc25"/>
    <property type="match status" value="1"/>
</dbReference>
<evidence type="ECO:0000256" key="4">
    <source>
        <dbReference type="ARBA" id="ARBA00023163"/>
    </source>
</evidence>
<comment type="similarity">
    <text evidence="2">Belongs to the eukaryotic RPB7/RPC8 RNA polymerase subunit family.</text>
</comment>
<keyword evidence="10" id="KW-1185">Reference proteome</keyword>
<feature type="region of interest" description="Disordered" evidence="6">
    <location>
        <begin position="213"/>
        <end position="262"/>
    </location>
</feature>
<dbReference type="OMA" id="LGPTLWW"/>
<dbReference type="AlphaFoldDB" id="A0A6A5B9S6"/>
<evidence type="ECO:0000259" key="7">
    <source>
        <dbReference type="Pfam" id="PF03876"/>
    </source>
</evidence>
<gene>
    <name evidence="9" type="ORF">FDP41_009934</name>
</gene>
<keyword evidence="4" id="KW-0804">Transcription</keyword>
<evidence type="ECO:0000256" key="3">
    <source>
        <dbReference type="ARBA" id="ARBA00022478"/>
    </source>
</evidence>
<dbReference type="SUPFAM" id="SSF50249">
    <property type="entry name" value="Nucleic acid-binding proteins"/>
    <property type="match status" value="1"/>
</dbReference>
<evidence type="ECO:0008006" key="11">
    <source>
        <dbReference type="Google" id="ProtNLM"/>
    </source>
</evidence>
<dbReference type="Gene3D" id="2.40.50.140">
    <property type="entry name" value="Nucleic acid-binding proteins"/>
    <property type="match status" value="1"/>
</dbReference>
<dbReference type="GO" id="GO:0005666">
    <property type="term" value="C:RNA polymerase III complex"/>
    <property type="evidence" value="ECO:0007669"/>
    <property type="project" value="TreeGrafter"/>
</dbReference>
<comment type="subcellular location">
    <subcellularLocation>
        <location evidence="1">Nucleus</location>
    </subcellularLocation>
</comment>
<sequence length="262" mass="29660">MFVTVVVRDTVILQPHRFDKDIITAVEDEIHMKYSNKILPDVGLCICLYDFITIGDPHIYPNQRGNCFVETTFRLIVFKPFIGEIITGRIMGSDPEQGLKIAIGFFNDIYIPPYLLAEPSRFDDESNQWQWVYEDNALPYAYPQEIRFRVNSITFNTSLDSNPPRHVDERNKPPPTATTTGEEEPQPPEEKPPMIIVGRVNEPGLGLTSWWASSETEDVSEETQKDDTLLGSSSSHAVTRTVSSTEGSTFSNIDDQILDTEI</sequence>
<evidence type="ECO:0000259" key="8">
    <source>
        <dbReference type="Pfam" id="PF08292"/>
    </source>
</evidence>
<dbReference type="SUPFAM" id="SSF88798">
    <property type="entry name" value="N-terminal, heterodimerisation domain of RBP7 (RpoE)"/>
    <property type="match status" value="1"/>
</dbReference>
<keyword evidence="5" id="KW-0539">Nucleus</keyword>
<reference evidence="9 10" key="1">
    <citation type="journal article" date="2019" name="Sci. Rep.">
        <title>Nanopore sequencing improves the draft genome of the human pathogenic amoeba Naegleria fowleri.</title>
        <authorList>
            <person name="Liechti N."/>
            <person name="Schurch N."/>
            <person name="Bruggmann R."/>
            <person name="Wittwer M."/>
        </authorList>
    </citation>
    <scope>NUCLEOTIDE SEQUENCE [LARGE SCALE GENOMIC DNA]</scope>
    <source>
        <strain evidence="9 10">ATCC 30894</strain>
    </source>
</reference>
<dbReference type="GeneID" id="68117149"/>
<organism evidence="9 10">
    <name type="scientific">Naegleria fowleri</name>
    <name type="common">Brain eating amoeba</name>
    <dbReference type="NCBI Taxonomy" id="5763"/>
    <lineage>
        <taxon>Eukaryota</taxon>
        <taxon>Discoba</taxon>
        <taxon>Heterolobosea</taxon>
        <taxon>Tetramitia</taxon>
        <taxon>Eutetramitia</taxon>
        <taxon>Vahlkampfiidae</taxon>
        <taxon>Naegleria</taxon>
    </lineage>
</organism>
<dbReference type="GO" id="GO:0006384">
    <property type="term" value="P:transcription initiation at RNA polymerase III promoter"/>
    <property type="evidence" value="ECO:0007669"/>
    <property type="project" value="TreeGrafter"/>
</dbReference>
<dbReference type="InterPro" id="IPR005576">
    <property type="entry name" value="Rpb7-like_N"/>
</dbReference>
<evidence type="ECO:0000256" key="6">
    <source>
        <dbReference type="SAM" id="MobiDB-lite"/>
    </source>
</evidence>
<feature type="compositionally biased region" description="Basic and acidic residues" evidence="6">
    <location>
        <begin position="163"/>
        <end position="172"/>
    </location>
</feature>
<dbReference type="InterPro" id="IPR045113">
    <property type="entry name" value="Rpb7-like"/>
</dbReference>
<name>A0A6A5B9S6_NAEFO</name>
<keyword evidence="3" id="KW-0240">DNA-directed RNA polymerase</keyword>
<accession>A0A6A5B9S6</accession>
<dbReference type="Proteomes" id="UP000444721">
    <property type="component" value="Unassembled WGS sequence"/>
</dbReference>
<dbReference type="VEuPathDB" id="AmoebaDB:NfTy_081250"/>
<dbReference type="VEuPathDB" id="AmoebaDB:FDP41_009934"/>
<protein>
    <recommendedName>
        <fullName evidence="11">RNA polymerase III subunit Rpc25 domain-containing protein</fullName>
    </recommendedName>
</protein>
<comment type="caution">
    <text evidence="9">The sequence shown here is derived from an EMBL/GenBank/DDBJ whole genome shotgun (WGS) entry which is preliminary data.</text>
</comment>
<dbReference type="InterPro" id="IPR036898">
    <property type="entry name" value="RNA_pol_Rpb7-like_N_sf"/>
</dbReference>
<evidence type="ECO:0000313" key="9">
    <source>
        <dbReference type="EMBL" id="KAF0971711.1"/>
    </source>
</evidence>